<protein>
    <submittedName>
        <fullName evidence="5">Zymogen granule membrane protein 16</fullName>
    </submittedName>
</protein>
<evidence type="ECO:0000256" key="3">
    <source>
        <dbReference type="SAM" id="SignalP"/>
    </source>
</evidence>
<dbReference type="SUPFAM" id="SSF51101">
    <property type="entry name" value="Mannose-binding lectins"/>
    <property type="match status" value="1"/>
</dbReference>
<feature type="domain" description="Jacalin-type lectin" evidence="4">
    <location>
        <begin position="21"/>
        <end position="152"/>
    </location>
</feature>
<dbReference type="Gene3D" id="2.100.10.30">
    <property type="entry name" value="Jacalin-like lectin domain"/>
    <property type="match status" value="1"/>
</dbReference>
<gene>
    <name evidence="5" type="ORF">D5F01_LYC19227</name>
</gene>
<evidence type="ECO:0000313" key="5">
    <source>
        <dbReference type="EMBL" id="KAE8281841.1"/>
    </source>
</evidence>
<evidence type="ECO:0000256" key="1">
    <source>
        <dbReference type="ARBA" id="ARBA00022729"/>
    </source>
</evidence>
<proteinExistence type="predicted"/>
<dbReference type="AlphaFoldDB" id="A0A6G0HS46"/>
<dbReference type="PANTHER" id="PTHR33589">
    <property type="entry name" value="OS11G0524900 PROTEIN"/>
    <property type="match status" value="1"/>
</dbReference>
<dbReference type="PANTHER" id="PTHR33589:SF3">
    <property type="entry name" value="ZYMOGEN GRANULE MEMBRANE PROTEIN 16-LIKE"/>
    <property type="match status" value="1"/>
</dbReference>
<organism evidence="5 6">
    <name type="scientific">Larimichthys crocea</name>
    <name type="common">Large yellow croaker</name>
    <name type="synonym">Pseudosciaena crocea</name>
    <dbReference type="NCBI Taxonomy" id="215358"/>
    <lineage>
        <taxon>Eukaryota</taxon>
        <taxon>Metazoa</taxon>
        <taxon>Chordata</taxon>
        <taxon>Craniata</taxon>
        <taxon>Vertebrata</taxon>
        <taxon>Euteleostomi</taxon>
        <taxon>Actinopterygii</taxon>
        <taxon>Neopterygii</taxon>
        <taxon>Teleostei</taxon>
        <taxon>Neoteleostei</taxon>
        <taxon>Acanthomorphata</taxon>
        <taxon>Eupercaria</taxon>
        <taxon>Sciaenidae</taxon>
        <taxon>Larimichthys</taxon>
    </lineage>
</organism>
<name>A0A6G0HS46_LARCR</name>
<dbReference type="PROSITE" id="PS51752">
    <property type="entry name" value="JACALIN_LECTIN"/>
    <property type="match status" value="1"/>
</dbReference>
<dbReference type="InterPro" id="IPR001229">
    <property type="entry name" value="Jacalin-like_lectin_dom"/>
</dbReference>
<sequence>MLFVAVFALLAASAVADSQSFSYSPPVGSGSGSSYSLTGTGRITAVRVWGDHIVRGFQFRYGFIWSQLAGFRQGTVQEIELFDGEAIIQISGTAGHYVELVVFTTNRGRTLSVGRWSSNAFNMYASHPEAELLLISGRVHGAITAIAGHWGIVASNRTSDSEH</sequence>
<keyword evidence="6" id="KW-1185">Reference proteome</keyword>
<dbReference type="InterPro" id="IPR052321">
    <property type="entry name" value="PolyBind_ProtTraffic"/>
</dbReference>
<dbReference type="EMBL" id="REGW02000019">
    <property type="protein sequence ID" value="KAE8281841.1"/>
    <property type="molecule type" value="Genomic_DNA"/>
</dbReference>
<accession>A0A6G0HS46</accession>
<dbReference type="GO" id="GO:0030246">
    <property type="term" value="F:carbohydrate binding"/>
    <property type="evidence" value="ECO:0007669"/>
    <property type="project" value="UniProtKB-KW"/>
</dbReference>
<feature type="signal peptide" evidence="3">
    <location>
        <begin position="1"/>
        <end position="16"/>
    </location>
</feature>
<evidence type="ECO:0000256" key="2">
    <source>
        <dbReference type="ARBA" id="ARBA00022734"/>
    </source>
</evidence>
<feature type="chain" id="PRO_5026008137" evidence="3">
    <location>
        <begin position="17"/>
        <end position="163"/>
    </location>
</feature>
<comment type="caution">
    <text evidence="5">The sequence shown here is derived from an EMBL/GenBank/DDBJ whole genome shotgun (WGS) entry which is preliminary data.</text>
</comment>
<dbReference type="Pfam" id="PF01419">
    <property type="entry name" value="Jacalin"/>
    <property type="match status" value="1"/>
</dbReference>
<dbReference type="Proteomes" id="UP000424527">
    <property type="component" value="Unassembled WGS sequence"/>
</dbReference>
<keyword evidence="1 3" id="KW-0732">Signal</keyword>
<evidence type="ECO:0000259" key="4">
    <source>
        <dbReference type="PROSITE" id="PS51752"/>
    </source>
</evidence>
<reference evidence="5 6" key="1">
    <citation type="submission" date="2019-07" db="EMBL/GenBank/DDBJ databases">
        <title>Chromosome genome assembly for large yellow croaker.</title>
        <authorList>
            <person name="Xiao S."/>
        </authorList>
    </citation>
    <scope>NUCLEOTIDE SEQUENCE [LARGE SCALE GENOMIC DNA]</scope>
    <source>
        <strain evidence="5">JMULYC20181020</strain>
        <tissue evidence="5">Muscle</tissue>
    </source>
</reference>
<evidence type="ECO:0000313" key="6">
    <source>
        <dbReference type="Proteomes" id="UP000424527"/>
    </source>
</evidence>
<dbReference type="SMART" id="SM00915">
    <property type="entry name" value="Jacalin"/>
    <property type="match status" value="1"/>
</dbReference>
<dbReference type="InterPro" id="IPR036404">
    <property type="entry name" value="Jacalin-like_lectin_dom_sf"/>
</dbReference>
<keyword evidence="2" id="KW-0430">Lectin</keyword>